<dbReference type="InterPro" id="IPR001279">
    <property type="entry name" value="Metallo-B-lactamas"/>
</dbReference>
<evidence type="ECO:0000259" key="7">
    <source>
        <dbReference type="SMART" id="SM00849"/>
    </source>
</evidence>
<dbReference type="Proteomes" id="UP000799302">
    <property type="component" value="Unassembled WGS sequence"/>
</dbReference>
<dbReference type="Pfam" id="PF17778">
    <property type="entry name" value="WHD_BLACT"/>
    <property type="match status" value="1"/>
</dbReference>
<evidence type="ECO:0000256" key="6">
    <source>
        <dbReference type="ARBA" id="ARBA00050605"/>
    </source>
</evidence>
<dbReference type="GO" id="GO:0046872">
    <property type="term" value="F:metal ion binding"/>
    <property type="evidence" value="ECO:0007669"/>
    <property type="project" value="UniProtKB-KW"/>
</dbReference>
<dbReference type="FunFam" id="1.10.10.10:FF:000328">
    <property type="entry name" value="Lactamase beta 2"/>
    <property type="match status" value="1"/>
</dbReference>
<dbReference type="SMART" id="SM00849">
    <property type="entry name" value="Lactamase_B"/>
    <property type="match status" value="1"/>
</dbReference>
<evidence type="ECO:0000256" key="5">
    <source>
        <dbReference type="ARBA" id="ARBA00022833"/>
    </source>
</evidence>
<evidence type="ECO:0000313" key="8">
    <source>
        <dbReference type="EMBL" id="KAF2665073.1"/>
    </source>
</evidence>
<dbReference type="Gene3D" id="3.60.15.10">
    <property type="entry name" value="Ribonuclease Z/Hydroxyacylglutathione hydrolase-like"/>
    <property type="match status" value="1"/>
</dbReference>
<dbReference type="EMBL" id="MU004241">
    <property type="protein sequence ID" value="KAF2665073.1"/>
    <property type="molecule type" value="Genomic_DNA"/>
</dbReference>
<feature type="domain" description="Metallo-beta-lactamase" evidence="7">
    <location>
        <begin position="63"/>
        <end position="219"/>
    </location>
</feature>
<organism evidence="8 9">
    <name type="scientific">Microthyrium microscopicum</name>
    <dbReference type="NCBI Taxonomy" id="703497"/>
    <lineage>
        <taxon>Eukaryota</taxon>
        <taxon>Fungi</taxon>
        <taxon>Dikarya</taxon>
        <taxon>Ascomycota</taxon>
        <taxon>Pezizomycotina</taxon>
        <taxon>Dothideomycetes</taxon>
        <taxon>Dothideomycetes incertae sedis</taxon>
        <taxon>Microthyriales</taxon>
        <taxon>Microthyriaceae</taxon>
        <taxon>Microthyrium</taxon>
    </lineage>
</organism>
<dbReference type="SUPFAM" id="SSF56281">
    <property type="entry name" value="Metallo-hydrolase/oxidoreductase"/>
    <property type="match status" value="1"/>
</dbReference>
<dbReference type="AlphaFoldDB" id="A0A6A6U1C4"/>
<dbReference type="InterPro" id="IPR036388">
    <property type="entry name" value="WH-like_DNA-bd_sf"/>
</dbReference>
<keyword evidence="3" id="KW-0479">Metal-binding</keyword>
<comment type="similarity">
    <text evidence="2">Belongs to the metallo-beta-lactamase superfamily. Glyoxalase II family.</text>
</comment>
<accession>A0A6A6U1C4</accession>
<dbReference type="Pfam" id="PF00753">
    <property type="entry name" value="Lactamase_B"/>
    <property type="match status" value="1"/>
</dbReference>
<dbReference type="OrthoDB" id="17458at2759"/>
<dbReference type="GO" id="GO:0016787">
    <property type="term" value="F:hydrolase activity"/>
    <property type="evidence" value="ECO:0007669"/>
    <property type="project" value="UniProtKB-KW"/>
</dbReference>
<keyword evidence="4 8" id="KW-0378">Hydrolase</keyword>
<name>A0A6A6U1C4_9PEZI</name>
<evidence type="ECO:0000256" key="4">
    <source>
        <dbReference type="ARBA" id="ARBA00022801"/>
    </source>
</evidence>
<dbReference type="InterPro" id="IPR050662">
    <property type="entry name" value="Sec-metab_biosynth-thioest"/>
</dbReference>
<dbReference type="Gene3D" id="1.10.10.10">
    <property type="entry name" value="Winged helix-like DNA-binding domain superfamily/Winged helix DNA-binding domain"/>
    <property type="match status" value="1"/>
</dbReference>
<reference evidence="8" key="1">
    <citation type="journal article" date="2020" name="Stud. Mycol.">
        <title>101 Dothideomycetes genomes: a test case for predicting lifestyles and emergence of pathogens.</title>
        <authorList>
            <person name="Haridas S."/>
            <person name="Albert R."/>
            <person name="Binder M."/>
            <person name="Bloem J."/>
            <person name="Labutti K."/>
            <person name="Salamov A."/>
            <person name="Andreopoulos B."/>
            <person name="Baker S."/>
            <person name="Barry K."/>
            <person name="Bills G."/>
            <person name="Bluhm B."/>
            <person name="Cannon C."/>
            <person name="Castanera R."/>
            <person name="Culley D."/>
            <person name="Daum C."/>
            <person name="Ezra D."/>
            <person name="Gonzalez J."/>
            <person name="Henrissat B."/>
            <person name="Kuo A."/>
            <person name="Liang C."/>
            <person name="Lipzen A."/>
            <person name="Lutzoni F."/>
            <person name="Magnuson J."/>
            <person name="Mondo S."/>
            <person name="Nolan M."/>
            <person name="Ohm R."/>
            <person name="Pangilinan J."/>
            <person name="Park H.-J."/>
            <person name="Ramirez L."/>
            <person name="Alfaro M."/>
            <person name="Sun H."/>
            <person name="Tritt A."/>
            <person name="Yoshinaga Y."/>
            <person name="Zwiers L.-H."/>
            <person name="Turgeon B."/>
            <person name="Goodwin S."/>
            <person name="Spatafora J."/>
            <person name="Crous P."/>
            <person name="Grigoriev I."/>
        </authorList>
    </citation>
    <scope>NUCLEOTIDE SEQUENCE</scope>
    <source>
        <strain evidence="8">CBS 115976</strain>
    </source>
</reference>
<evidence type="ECO:0000313" key="9">
    <source>
        <dbReference type="Proteomes" id="UP000799302"/>
    </source>
</evidence>
<evidence type="ECO:0000256" key="3">
    <source>
        <dbReference type="ARBA" id="ARBA00022723"/>
    </source>
</evidence>
<dbReference type="InterPro" id="IPR041516">
    <property type="entry name" value="LACTB2_WH"/>
</dbReference>
<protein>
    <submittedName>
        <fullName evidence="8">Metallo-hydrolase/oxidoreductase</fullName>
    </submittedName>
</protein>
<dbReference type="PANTHER" id="PTHR23131:SF0">
    <property type="entry name" value="ENDORIBONUCLEASE LACTB2"/>
    <property type="match status" value="1"/>
</dbReference>
<comment type="catalytic activity">
    <reaction evidence="6">
        <text>(3R)-atrochrysone 2-carbonyl-[ACP] + H2O = (3R)-atrochrysone 2-carboxylate + holo-[ACP] + H(+)</text>
        <dbReference type="Rhea" id="RHEA:64236"/>
        <dbReference type="Rhea" id="RHEA-COMP:9685"/>
        <dbReference type="Rhea" id="RHEA-COMP:20479"/>
        <dbReference type="ChEBI" id="CHEBI:15377"/>
        <dbReference type="ChEBI" id="CHEBI:15378"/>
        <dbReference type="ChEBI" id="CHEBI:64479"/>
        <dbReference type="ChEBI" id="CHEBI:234107"/>
        <dbReference type="ChEBI" id="CHEBI:234110"/>
    </reaction>
    <physiologicalReaction direction="left-to-right" evidence="6">
        <dbReference type="Rhea" id="RHEA:64237"/>
    </physiologicalReaction>
</comment>
<dbReference type="InterPro" id="IPR047921">
    <property type="entry name" value="LACTB2-like_MBL-fold"/>
</dbReference>
<comment type="cofactor">
    <cofactor evidence="1">
        <name>Zn(2+)</name>
        <dbReference type="ChEBI" id="CHEBI:29105"/>
    </cofactor>
</comment>
<dbReference type="InterPro" id="IPR036866">
    <property type="entry name" value="RibonucZ/Hydroxyglut_hydro"/>
</dbReference>
<proteinExistence type="inferred from homology"/>
<dbReference type="FunFam" id="3.60.15.10:FF:000041">
    <property type="entry name" value="Metallo-beta-lactamase domain protein"/>
    <property type="match status" value="1"/>
</dbReference>
<dbReference type="CDD" id="cd07722">
    <property type="entry name" value="LACTB2-like_MBL-fold"/>
    <property type="match status" value="1"/>
</dbReference>
<sequence length="312" mass="35009">MRPGYRAFLSHSRSFLRSISQQHHLVTASVMASKWPALNDVERLSDRVIRILAQNPNKFTLQGTNTYLVGTGPKRILIDTGEGRPQWFSILQDVLASEKATISQVLLTHYHLDHINGVKDVQTLNTPPEIYKHQPIKGWTDITNGQRFTTDDGKTTLKAFHCPGHTRDHMAYILEEEDALFTGDNVLGHGTAVFEDLPLYIDSLNRMAEAAGGRGYPGHGEFLESAQTRIREYVAHRAQREKEVVEVLGSKTESTGLGSMDIVKLIYQDTPENLHFAASRGVVQILEKLVAEGKVYHDDEENTWALAKRANL</sequence>
<evidence type="ECO:0000256" key="1">
    <source>
        <dbReference type="ARBA" id="ARBA00001947"/>
    </source>
</evidence>
<keyword evidence="5" id="KW-0862">Zinc</keyword>
<dbReference type="GO" id="GO:0044550">
    <property type="term" value="P:secondary metabolite biosynthetic process"/>
    <property type="evidence" value="ECO:0007669"/>
    <property type="project" value="TreeGrafter"/>
</dbReference>
<dbReference type="PANTHER" id="PTHR23131">
    <property type="entry name" value="ENDORIBONUCLEASE LACTB2"/>
    <property type="match status" value="1"/>
</dbReference>
<gene>
    <name evidence="8" type="ORF">BT63DRAFT_84309</name>
</gene>
<evidence type="ECO:0000256" key="2">
    <source>
        <dbReference type="ARBA" id="ARBA00006759"/>
    </source>
</evidence>
<keyword evidence="9" id="KW-1185">Reference proteome</keyword>